<dbReference type="GO" id="GO:0032259">
    <property type="term" value="P:methylation"/>
    <property type="evidence" value="ECO:0007669"/>
    <property type="project" value="UniProtKB-KW"/>
</dbReference>
<name>A0ABV8SA06_9BACL</name>
<dbReference type="PANTHER" id="PTHR43591:SF24">
    <property type="entry name" value="2-METHOXY-6-POLYPRENYL-1,4-BENZOQUINOL METHYLASE, MITOCHONDRIAL"/>
    <property type="match status" value="1"/>
</dbReference>
<dbReference type="RefSeq" id="WP_204602634.1">
    <property type="nucleotide sequence ID" value="NZ_JBHSED010000013.1"/>
</dbReference>
<keyword evidence="3" id="KW-1185">Reference proteome</keyword>
<comment type="caution">
    <text evidence="2">The sequence shown here is derived from an EMBL/GenBank/DDBJ whole genome shotgun (WGS) entry which is preliminary data.</text>
</comment>
<evidence type="ECO:0000313" key="3">
    <source>
        <dbReference type="Proteomes" id="UP001595755"/>
    </source>
</evidence>
<dbReference type="SUPFAM" id="SSF53335">
    <property type="entry name" value="S-adenosyl-L-methionine-dependent methyltransferases"/>
    <property type="match status" value="1"/>
</dbReference>
<evidence type="ECO:0000259" key="1">
    <source>
        <dbReference type="Pfam" id="PF08241"/>
    </source>
</evidence>
<proteinExistence type="predicted"/>
<dbReference type="Pfam" id="PF08241">
    <property type="entry name" value="Methyltransf_11"/>
    <property type="match status" value="1"/>
</dbReference>
<accession>A0ABV8SA06</accession>
<sequence length="228" mass="25318">MPDHDRIYEEEAAQYHELIARQSNLKAVIEEIAPIGGRDIVDMGAGTGRLSAVLAPEAKSLIALDAAEAMLQIAAARLHQAGLTNWTMQVADHRKLPLADDSADLVVSGWSICYLTGSNVPEWEENLKKIVTEIKRVLRRGGAAIIFETLGTGHETPSPPDFLRPYYAKLTGEYGFSHRWIRLDYAFENAEEAERLTRFFFGDELADKAASLGLTHLPECAGIWWLNV</sequence>
<reference evidence="3" key="1">
    <citation type="journal article" date="2019" name="Int. J. Syst. Evol. Microbiol.">
        <title>The Global Catalogue of Microorganisms (GCM) 10K type strain sequencing project: providing services to taxonomists for standard genome sequencing and annotation.</title>
        <authorList>
            <consortium name="The Broad Institute Genomics Platform"/>
            <consortium name="The Broad Institute Genome Sequencing Center for Infectious Disease"/>
            <person name="Wu L."/>
            <person name="Ma J."/>
        </authorList>
    </citation>
    <scope>NUCLEOTIDE SEQUENCE [LARGE SCALE GENOMIC DNA]</scope>
    <source>
        <strain evidence="3">CGMCC 4.1641</strain>
    </source>
</reference>
<keyword evidence="2" id="KW-0808">Transferase</keyword>
<evidence type="ECO:0000313" key="2">
    <source>
        <dbReference type="EMBL" id="MFC4303657.1"/>
    </source>
</evidence>
<dbReference type="GO" id="GO:0008168">
    <property type="term" value="F:methyltransferase activity"/>
    <property type="evidence" value="ECO:0007669"/>
    <property type="project" value="UniProtKB-KW"/>
</dbReference>
<gene>
    <name evidence="2" type="ORF">ACFO1S_09330</name>
</gene>
<feature type="domain" description="Methyltransferase type 11" evidence="1">
    <location>
        <begin position="41"/>
        <end position="146"/>
    </location>
</feature>
<dbReference type="CDD" id="cd02440">
    <property type="entry name" value="AdoMet_MTases"/>
    <property type="match status" value="1"/>
</dbReference>
<dbReference type="PANTHER" id="PTHR43591">
    <property type="entry name" value="METHYLTRANSFERASE"/>
    <property type="match status" value="1"/>
</dbReference>
<protein>
    <submittedName>
        <fullName evidence="2">Class I SAM-dependent methyltransferase</fullName>
        <ecNumber evidence="2">2.1.1.-</ecNumber>
    </submittedName>
</protein>
<dbReference type="InterPro" id="IPR013216">
    <property type="entry name" value="Methyltransf_11"/>
</dbReference>
<dbReference type="Proteomes" id="UP001595755">
    <property type="component" value="Unassembled WGS sequence"/>
</dbReference>
<dbReference type="EMBL" id="JBHSED010000013">
    <property type="protein sequence ID" value="MFC4303657.1"/>
    <property type="molecule type" value="Genomic_DNA"/>
</dbReference>
<dbReference type="Gene3D" id="3.40.50.150">
    <property type="entry name" value="Vaccinia Virus protein VP39"/>
    <property type="match status" value="1"/>
</dbReference>
<organism evidence="2 3">
    <name type="scientific">Cohnella boryungensis</name>
    <dbReference type="NCBI Taxonomy" id="768479"/>
    <lineage>
        <taxon>Bacteria</taxon>
        <taxon>Bacillati</taxon>
        <taxon>Bacillota</taxon>
        <taxon>Bacilli</taxon>
        <taxon>Bacillales</taxon>
        <taxon>Paenibacillaceae</taxon>
        <taxon>Cohnella</taxon>
    </lineage>
</organism>
<keyword evidence="2" id="KW-0489">Methyltransferase</keyword>
<dbReference type="EC" id="2.1.1.-" evidence="2"/>
<dbReference type="InterPro" id="IPR029063">
    <property type="entry name" value="SAM-dependent_MTases_sf"/>
</dbReference>